<evidence type="ECO:0000313" key="1">
    <source>
        <dbReference type="EMBL" id="CAF4747622.1"/>
    </source>
</evidence>
<dbReference type="EMBL" id="CAJOBI010136399">
    <property type="protein sequence ID" value="CAF4747622.1"/>
    <property type="molecule type" value="Genomic_DNA"/>
</dbReference>
<gene>
    <name evidence="1" type="ORF">SMN809_LOCUS44988</name>
</gene>
<comment type="caution">
    <text evidence="1">The sequence shown here is derived from an EMBL/GenBank/DDBJ whole genome shotgun (WGS) entry which is preliminary data.</text>
</comment>
<proteinExistence type="predicted"/>
<name>A0A8S3AR38_9BILA</name>
<reference evidence="1" key="1">
    <citation type="submission" date="2021-02" db="EMBL/GenBank/DDBJ databases">
        <authorList>
            <person name="Nowell W R."/>
        </authorList>
    </citation>
    <scope>NUCLEOTIDE SEQUENCE</scope>
</reference>
<dbReference type="AlphaFoldDB" id="A0A8S3AR38"/>
<dbReference type="Proteomes" id="UP000676336">
    <property type="component" value="Unassembled WGS sequence"/>
</dbReference>
<organism evidence="1 2">
    <name type="scientific">Rotaria magnacalcarata</name>
    <dbReference type="NCBI Taxonomy" id="392030"/>
    <lineage>
        <taxon>Eukaryota</taxon>
        <taxon>Metazoa</taxon>
        <taxon>Spiralia</taxon>
        <taxon>Gnathifera</taxon>
        <taxon>Rotifera</taxon>
        <taxon>Eurotatoria</taxon>
        <taxon>Bdelloidea</taxon>
        <taxon>Philodinida</taxon>
        <taxon>Philodinidae</taxon>
        <taxon>Rotaria</taxon>
    </lineage>
</organism>
<evidence type="ECO:0000313" key="2">
    <source>
        <dbReference type="Proteomes" id="UP000676336"/>
    </source>
</evidence>
<protein>
    <submittedName>
        <fullName evidence="1">Uncharacterized protein</fullName>
    </submittedName>
</protein>
<accession>A0A8S3AR38</accession>
<sequence>GLPIRQYQDQLYQTPTDSLLASDRHDQQRAKRIYWENLAFHAADYNQKPKKT</sequence>
<feature type="non-terminal residue" evidence="1">
    <location>
        <position position="1"/>
    </location>
</feature>